<dbReference type="NCBIfam" id="TIGR02231">
    <property type="entry name" value="mucoidy inhibitor MuiA family protein"/>
    <property type="match status" value="1"/>
</dbReference>
<name>A0A2G8SF00_9APHY</name>
<sequence>MSSKTVISLNASEHPVKAVTIFQSYTAQLTRTFEVDLKAGSNVLEITSISTQVDKESPRIYGLGTDVRVFDTSCSTKLAIGVHQDHTRNAAAIKELKLKRKLLKSERDVRQTEFTLLDDAARALAQDKAASFDTLIDTFVGRKRKAGRAVVEVDEEIEEIEKELWLLKHTHMGDTAAVVTATLLAKRDCKVEFQLTYLVTGVTWKPYYDLHATTSDGKPSPDVSLHYCANITQNTGEDWTNAVLTLSTADSQASHSLTIPKVDPLRILPARPPPATGPGGLSQAPLQQQLLGQYPLQQQPLGQQPLQQQQQQPQNHLQQLQQHAQMIRQIASDSVTVQQPVQSGFGQFINVARPLPSMAPPPAQVAPRPGARSQAFMVAAPAGSVQGIDEEFEDFDESISPEEIAAEFELPAEGAVLDASPLSLAYRVEGRVTLPSDGAAHKVAIATLAFGAALTYVCVPRKAGGVFIEGRIKNTSEYELLAGPVSVFMDDGFVSKTQLGLIGVNESFSCVLGIDTALKVVSQPKSRTEHEPKRSFAEPFKTTTRTVTTTIANGHPFDVAALVVRDAIPLGHDDANIKVVLRRPAGLAQAKDGEEVAVALPGMGTGAPGDGNAAGQGQGQEVKVRWVRTECGSGGEKAGLYEWVCGLKAGKRIKLEAEWEVKAPSNMRWEELRMGARSGTSKA</sequence>
<proteinExistence type="predicted"/>
<evidence type="ECO:0000259" key="2">
    <source>
        <dbReference type="Pfam" id="PF13598"/>
    </source>
</evidence>
<dbReference type="InterPro" id="IPR037291">
    <property type="entry name" value="DUF4139"/>
</dbReference>
<reference evidence="4 5" key="1">
    <citation type="journal article" date="2015" name="Sci. Rep.">
        <title>Chromosome-level genome map provides insights into diverse defense mechanisms in the medicinal fungus Ganoderma sinense.</title>
        <authorList>
            <person name="Zhu Y."/>
            <person name="Xu J."/>
            <person name="Sun C."/>
            <person name="Zhou S."/>
            <person name="Xu H."/>
            <person name="Nelson D.R."/>
            <person name="Qian J."/>
            <person name="Song J."/>
            <person name="Luo H."/>
            <person name="Xiang L."/>
            <person name="Li Y."/>
            <person name="Xu Z."/>
            <person name="Ji A."/>
            <person name="Wang L."/>
            <person name="Lu S."/>
            <person name="Hayward A."/>
            <person name="Sun W."/>
            <person name="Li X."/>
            <person name="Schwartz D.C."/>
            <person name="Wang Y."/>
            <person name="Chen S."/>
        </authorList>
    </citation>
    <scope>NUCLEOTIDE SEQUENCE [LARGE SCALE GENOMIC DNA]</scope>
    <source>
        <strain evidence="4 5">ZZ0214-1</strain>
    </source>
</reference>
<dbReference type="OrthoDB" id="10068793at2759"/>
<evidence type="ECO:0000313" key="5">
    <source>
        <dbReference type="Proteomes" id="UP000230002"/>
    </source>
</evidence>
<evidence type="ECO:0008006" key="6">
    <source>
        <dbReference type="Google" id="ProtNLM"/>
    </source>
</evidence>
<evidence type="ECO:0000259" key="3">
    <source>
        <dbReference type="Pfam" id="PF13600"/>
    </source>
</evidence>
<evidence type="ECO:0000313" key="4">
    <source>
        <dbReference type="EMBL" id="PIL32346.1"/>
    </source>
</evidence>
<feature type="region of interest" description="Disordered" evidence="1">
    <location>
        <begin position="301"/>
        <end position="320"/>
    </location>
</feature>
<feature type="domain" description="DUF4139" evidence="2">
    <location>
        <begin position="194"/>
        <end position="592"/>
    </location>
</feature>
<organism evidence="4 5">
    <name type="scientific">Ganoderma sinense ZZ0214-1</name>
    <dbReference type="NCBI Taxonomy" id="1077348"/>
    <lineage>
        <taxon>Eukaryota</taxon>
        <taxon>Fungi</taxon>
        <taxon>Dikarya</taxon>
        <taxon>Basidiomycota</taxon>
        <taxon>Agaricomycotina</taxon>
        <taxon>Agaricomycetes</taxon>
        <taxon>Polyporales</taxon>
        <taxon>Polyporaceae</taxon>
        <taxon>Ganoderma</taxon>
    </lineage>
</organism>
<dbReference type="Pfam" id="PF13600">
    <property type="entry name" value="DUF4140"/>
    <property type="match status" value="1"/>
</dbReference>
<dbReference type="STRING" id="1077348.A0A2G8SF00"/>
<evidence type="ECO:0000256" key="1">
    <source>
        <dbReference type="SAM" id="MobiDB-lite"/>
    </source>
</evidence>
<protein>
    <recommendedName>
        <fullName evidence="6">DUF4139 domain-containing protein</fullName>
    </recommendedName>
</protein>
<dbReference type="PANTHER" id="PTHR31005">
    <property type="entry name" value="DUF4139 DOMAIN-CONTAINING PROTEIN"/>
    <property type="match status" value="1"/>
</dbReference>
<dbReference type="AlphaFoldDB" id="A0A2G8SF00"/>
<dbReference type="EMBL" id="AYKW01000011">
    <property type="protein sequence ID" value="PIL32346.1"/>
    <property type="molecule type" value="Genomic_DNA"/>
</dbReference>
<dbReference type="PANTHER" id="PTHR31005:SF8">
    <property type="entry name" value="DUF4139 DOMAIN-CONTAINING PROTEIN"/>
    <property type="match status" value="1"/>
</dbReference>
<gene>
    <name evidence="4" type="ORF">GSI_05592</name>
</gene>
<dbReference type="InterPro" id="IPR025554">
    <property type="entry name" value="DUF4140"/>
</dbReference>
<keyword evidence="5" id="KW-1185">Reference proteome</keyword>
<accession>A0A2G8SF00</accession>
<feature type="domain" description="DUF4140" evidence="3">
    <location>
        <begin position="19"/>
        <end position="116"/>
    </location>
</feature>
<dbReference type="Proteomes" id="UP000230002">
    <property type="component" value="Unassembled WGS sequence"/>
</dbReference>
<dbReference type="InterPro" id="IPR011935">
    <property type="entry name" value="CHP02231"/>
</dbReference>
<dbReference type="Pfam" id="PF13598">
    <property type="entry name" value="DUF4139"/>
    <property type="match status" value="1"/>
</dbReference>
<comment type="caution">
    <text evidence="4">The sequence shown here is derived from an EMBL/GenBank/DDBJ whole genome shotgun (WGS) entry which is preliminary data.</text>
</comment>